<name>A0ABT4FKI4_9BACL</name>
<comment type="caution">
    <text evidence="1">The sequence shown here is derived from an EMBL/GenBank/DDBJ whole genome shotgun (WGS) entry which is preliminary data.</text>
</comment>
<proteinExistence type="predicted"/>
<dbReference type="GeneID" id="95379000"/>
<evidence type="ECO:0008006" key="3">
    <source>
        <dbReference type="Google" id="ProtNLM"/>
    </source>
</evidence>
<accession>A0ABT4FKI4</accession>
<dbReference type="Proteomes" id="UP001527202">
    <property type="component" value="Unassembled WGS sequence"/>
</dbReference>
<sequence>MYPQPYYLEKEMEQHNRDLDRRLRDYTKFGRFLHSKLMNSKNGTKNTSTTAKSAV</sequence>
<protein>
    <recommendedName>
        <fullName evidence="3">Transposase</fullName>
    </recommendedName>
</protein>
<organism evidence="1 2">
    <name type="scientific">Paenibacillus chitinolyticus</name>
    <dbReference type="NCBI Taxonomy" id="79263"/>
    <lineage>
        <taxon>Bacteria</taxon>
        <taxon>Bacillati</taxon>
        <taxon>Bacillota</taxon>
        <taxon>Bacilli</taxon>
        <taxon>Bacillales</taxon>
        <taxon>Paenibacillaceae</taxon>
        <taxon>Paenibacillus</taxon>
    </lineage>
</organism>
<evidence type="ECO:0000313" key="2">
    <source>
        <dbReference type="Proteomes" id="UP001527202"/>
    </source>
</evidence>
<dbReference type="RefSeq" id="WP_164977113.1">
    <property type="nucleotide sequence ID" value="NZ_CP026520.1"/>
</dbReference>
<evidence type="ECO:0000313" key="1">
    <source>
        <dbReference type="EMBL" id="MCY9599030.1"/>
    </source>
</evidence>
<keyword evidence="2" id="KW-1185">Reference proteome</keyword>
<gene>
    <name evidence="1" type="ORF">M5X16_25055</name>
</gene>
<reference evidence="1 2" key="1">
    <citation type="submission" date="2022-05" db="EMBL/GenBank/DDBJ databases">
        <title>Genome Sequencing of Bee-Associated Microbes.</title>
        <authorList>
            <person name="Dunlap C."/>
        </authorList>
    </citation>
    <scope>NUCLEOTIDE SEQUENCE [LARGE SCALE GENOMIC DNA]</scope>
    <source>
        <strain evidence="1 2">NRRL B-23120</strain>
    </source>
</reference>
<dbReference type="EMBL" id="JAMDMJ010000039">
    <property type="protein sequence ID" value="MCY9599030.1"/>
    <property type="molecule type" value="Genomic_DNA"/>
</dbReference>